<dbReference type="Pfam" id="PF01551">
    <property type="entry name" value="Peptidase_M23"/>
    <property type="match status" value="2"/>
</dbReference>
<dbReference type="EMBL" id="RJJR01000002">
    <property type="protein sequence ID" value="RNI38923.1"/>
    <property type="molecule type" value="Genomic_DNA"/>
</dbReference>
<dbReference type="InterPro" id="IPR050570">
    <property type="entry name" value="Cell_wall_metabolism_enzyme"/>
</dbReference>
<dbReference type="CDD" id="cd12797">
    <property type="entry name" value="M23_peptidase"/>
    <property type="match status" value="1"/>
</dbReference>
<keyword evidence="1" id="KW-0732">Signal</keyword>
<dbReference type="Proteomes" id="UP000267223">
    <property type="component" value="Unassembled WGS sequence"/>
</dbReference>
<dbReference type="PANTHER" id="PTHR21666:SF285">
    <property type="entry name" value="M23 FAMILY METALLOPEPTIDASE"/>
    <property type="match status" value="1"/>
</dbReference>
<proteinExistence type="predicted"/>
<dbReference type="RefSeq" id="WP_123119487.1">
    <property type="nucleotide sequence ID" value="NZ_RJJR01000002.1"/>
</dbReference>
<dbReference type="InterPro" id="IPR011055">
    <property type="entry name" value="Dup_hybrid_motif"/>
</dbReference>
<sequence length="581" mass="65630">MSYSFNKICNLHKPFLFLIFLFFTLSASAQYFKEKNYPKNYFIYPVKARISLAANFGELRTNHYHMGLDCRTDQVVNRHVVAAADGYVSRVSVAPFGFGQAIYIRHPNGLTTVYGHLNRFFNDLEKYVKEQQYSQERWNIDLPLPPGLFPVKQGQFIAYSGSTGGSQGPHVHFEIRDTKTDKVLNELLFGLPIPDNVPPTIVRLAMYDRTKSTYSQSPRIFGLRKAGTEYTTNDAIIPVESDKISFGISANDKQSGSQNPNGIYEAIIFLDNMPLSGFQLDSIGYDETRYVNANVDYKTHAAGGPYIQHLSRLPGYPVGVYQDINGDGVIQLADAAIHEVKIVVKDANDNTSVLRFKIRKNSTAPSPDAPAANSPGEFQPNEVNVFESENLQLYLPVSTLYDSVEFSHSQKISPAPDIYSPVHSIFSGLIPSQDFFTVRIKTNKPVPENLQDKMLVRQKWKSKEEVVKASRTGDWYSGKFNKFGDFELIADDAPPAIHVDFHDNANISRYHTIVVTPTDNNDVIKNFRAELDGKWLMFSNDKGKKYIYHFDEHCGPGKHELKISVQDEAGNTTQKIYHFTR</sequence>
<feature type="signal peptide" evidence="1">
    <location>
        <begin position="1"/>
        <end position="29"/>
    </location>
</feature>
<dbReference type="OrthoDB" id="9810477at2"/>
<evidence type="ECO:0000313" key="4">
    <source>
        <dbReference type="Proteomes" id="UP000267223"/>
    </source>
</evidence>
<evidence type="ECO:0000313" key="3">
    <source>
        <dbReference type="EMBL" id="RNI38923.1"/>
    </source>
</evidence>
<feature type="domain" description="M23ase beta-sheet core" evidence="2">
    <location>
        <begin position="64"/>
        <end position="132"/>
    </location>
</feature>
<evidence type="ECO:0000259" key="2">
    <source>
        <dbReference type="Pfam" id="PF01551"/>
    </source>
</evidence>
<reference evidence="3 4" key="1">
    <citation type="submission" date="2018-11" db="EMBL/GenBank/DDBJ databases">
        <title>Draft genome sequence of Ferruginibacter sp. BO-59.</title>
        <authorList>
            <person name="Im W.T."/>
        </authorList>
    </citation>
    <scope>NUCLEOTIDE SEQUENCE [LARGE SCALE GENOMIC DNA]</scope>
    <source>
        <strain evidence="3 4">BO-59</strain>
    </source>
</reference>
<gene>
    <name evidence="3" type="ORF">EFY79_04485</name>
</gene>
<accession>A0A3M9NP26</accession>
<protein>
    <submittedName>
        <fullName evidence="3">M23 family metallopeptidase</fullName>
    </submittedName>
</protein>
<dbReference type="AlphaFoldDB" id="A0A3M9NP26"/>
<evidence type="ECO:0000256" key="1">
    <source>
        <dbReference type="SAM" id="SignalP"/>
    </source>
</evidence>
<keyword evidence="4" id="KW-1185">Reference proteome</keyword>
<dbReference type="Gene3D" id="2.70.70.10">
    <property type="entry name" value="Glucose Permease (Domain IIA)"/>
    <property type="match status" value="1"/>
</dbReference>
<dbReference type="InterPro" id="IPR016047">
    <property type="entry name" value="M23ase_b-sheet_dom"/>
</dbReference>
<dbReference type="GO" id="GO:0004222">
    <property type="term" value="F:metalloendopeptidase activity"/>
    <property type="evidence" value="ECO:0007669"/>
    <property type="project" value="TreeGrafter"/>
</dbReference>
<feature type="chain" id="PRO_5018028831" evidence="1">
    <location>
        <begin position="30"/>
        <end position="581"/>
    </location>
</feature>
<name>A0A3M9NP26_9BACT</name>
<dbReference type="SUPFAM" id="SSF51261">
    <property type="entry name" value="Duplicated hybrid motif"/>
    <property type="match status" value="1"/>
</dbReference>
<comment type="caution">
    <text evidence="3">The sequence shown here is derived from an EMBL/GenBank/DDBJ whole genome shotgun (WGS) entry which is preliminary data.</text>
</comment>
<feature type="domain" description="M23ase beta-sheet core" evidence="2">
    <location>
        <begin position="151"/>
        <end position="179"/>
    </location>
</feature>
<dbReference type="PANTHER" id="PTHR21666">
    <property type="entry name" value="PEPTIDASE-RELATED"/>
    <property type="match status" value="1"/>
</dbReference>
<organism evidence="3 4">
    <name type="scientific">Hanamia caeni</name>
    <dbReference type="NCBI Taxonomy" id="2294116"/>
    <lineage>
        <taxon>Bacteria</taxon>
        <taxon>Pseudomonadati</taxon>
        <taxon>Bacteroidota</taxon>
        <taxon>Chitinophagia</taxon>
        <taxon>Chitinophagales</taxon>
        <taxon>Chitinophagaceae</taxon>
        <taxon>Hanamia</taxon>
    </lineage>
</organism>